<dbReference type="PANTHER" id="PTHR34180:SF1">
    <property type="entry name" value="BETA-ALANYL-DOPAMINE_CARCININE HYDROLASE"/>
    <property type="match status" value="1"/>
</dbReference>
<dbReference type="NCBIfam" id="NF040521">
    <property type="entry name" value="C45_proenzyme"/>
    <property type="match status" value="1"/>
</dbReference>
<dbReference type="InterPro" id="IPR047801">
    <property type="entry name" value="Peptidase_C45"/>
</dbReference>
<evidence type="ECO:0000313" key="3">
    <source>
        <dbReference type="EMBL" id="MCZ4588337.1"/>
    </source>
</evidence>
<reference evidence="3" key="1">
    <citation type="submission" date="2022-12" db="EMBL/GenBank/DDBJ databases">
        <authorList>
            <person name="Krivoruchko A.V."/>
            <person name="Elkin A."/>
        </authorList>
    </citation>
    <scope>NUCLEOTIDE SEQUENCE</scope>
    <source>
        <strain evidence="3">IEGM 249</strain>
    </source>
</reference>
<dbReference type="Gene3D" id="1.10.10.2120">
    <property type="match status" value="1"/>
</dbReference>
<evidence type="ECO:0000259" key="2">
    <source>
        <dbReference type="Pfam" id="PF03417"/>
    </source>
</evidence>
<gene>
    <name evidence="3" type="ORF">O4328_32520</name>
    <name evidence="4" type="ORF">Q5707_21080</name>
</gene>
<dbReference type="AlphaFoldDB" id="A0AAX3Y7I9"/>
<dbReference type="Proteomes" id="UP001231166">
    <property type="component" value="Chromosome"/>
</dbReference>
<accession>A0AAX3Y7I9</accession>
<keyword evidence="5" id="KW-1185">Reference proteome</keyword>
<evidence type="ECO:0000256" key="1">
    <source>
        <dbReference type="SAM" id="MobiDB-lite"/>
    </source>
</evidence>
<evidence type="ECO:0000313" key="5">
    <source>
        <dbReference type="Proteomes" id="UP001066327"/>
    </source>
</evidence>
<keyword evidence="3" id="KW-0012">Acyltransferase</keyword>
<protein>
    <submittedName>
        <fullName evidence="3">C45 family autoproteolytic acyltransferase/hydrolase</fullName>
    </submittedName>
    <submittedName>
        <fullName evidence="4">C45 family peptidase</fullName>
    </submittedName>
</protein>
<dbReference type="Proteomes" id="UP001066327">
    <property type="component" value="Unassembled WGS sequence"/>
</dbReference>
<dbReference type="PANTHER" id="PTHR34180">
    <property type="entry name" value="PEPTIDASE C45"/>
    <property type="match status" value="1"/>
</dbReference>
<dbReference type="GO" id="GO:0016746">
    <property type="term" value="F:acyltransferase activity"/>
    <property type="evidence" value="ECO:0007669"/>
    <property type="project" value="UniProtKB-KW"/>
</dbReference>
<dbReference type="EMBL" id="CP130953">
    <property type="protein sequence ID" value="WLF44459.1"/>
    <property type="molecule type" value="Genomic_DNA"/>
</dbReference>
<dbReference type="InterPro" id="IPR005079">
    <property type="entry name" value="Peptidase_C45_hydrolase"/>
</dbReference>
<dbReference type="EMBL" id="JAPWIS010000021">
    <property type="protein sequence ID" value="MCZ4588337.1"/>
    <property type="molecule type" value="Genomic_DNA"/>
</dbReference>
<evidence type="ECO:0000313" key="6">
    <source>
        <dbReference type="Proteomes" id="UP001231166"/>
    </source>
</evidence>
<name>A0AAX3Y7I9_RHOOP</name>
<reference evidence="4" key="2">
    <citation type="submission" date="2023-07" db="EMBL/GenBank/DDBJ databases">
        <title>Genomic analysis of Rhodococcus opacus VOC-14 with glycol ethers degradation activity.</title>
        <authorList>
            <person name="Narkevich D.A."/>
            <person name="Hlushen A.M."/>
            <person name="Akhremchuk A.E."/>
            <person name="Sikolenko M.A."/>
            <person name="Valentovich L.N."/>
        </authorList>
    </citation>
    <scope>NUCLEOTIDE SEQUENCE</scope>
    <source>
        <strain evidence="4">VOC-14</strain>
    </source>
</reference>
<proteinExistence type="predicted"/>
<dbReference type="Pfam" id="PF03417">
    <property type="entry name" value="AAT"/>
    <property type="match status" value="1"/>
</dbReference>
<feature type="region of interest" description="Disordered" evidence="1">
    <location>
        <begin position="336"/>
        <end position="356"/>
    </location>
</feature>
<dbReference type="Gene3D" id="3.60.60.10">
    <property type="entry name" value="Penicillin V Acylase, Chain A"/>
    <property type="match status" value="1"/>
</dbReference>
<organism evidence="4 6">
    <name type="scientific">Rhodococcus opacus</name>
    <name type="common">Nocardia opaca</name>
    <dbReference type="NCBI Taxonomy" id="37919"/>
    <lineage>
        <taxon>Bacteria</taxon>
        <taxon>Bacillati</taxon>
        <taxon>Actinomycetota</taxon>
        <taxon>Actinomycetes</taxon>
        <taxon>Mycobacteriales</taxon>
        <taxon>Nocardiaceae</taxon>
        <taxon>Rhodococcus</taxon>
    </lineage>
</organism>
<evidence type="ECO:0000313" key="4">
    <source>
        <dbReference type="EMBL" id="WLF44459.1"/>
    </source>
</evidence>
<feature type="domain" description="Peptidase C45 hydrolase" evidence="2">
    <location>
        <begin position="107"/>
        <end position="296"/>
    </location>
</feature>
<dbReference type="InterPro" id="IPR047794">
    <property type="entry name" value="C45_proenzyme-like"/>
</dbReference>
<keyword evidence="3" id="KW-0808">Transferase</keyword>
<dbReference type="RefSeq" id="WP_269592246.1">
    <property type="nucleotide sequence ID" value="NZ_CP130953.1"/>
</dbReference>
<sequence length="356" mass="38339">MMVIECAGDGRERGRAHGQQARDLVRTALDRWREGTSTRSRRHLASTGLLAAVEAAVPDLAEEMRGIAEATAVPFAEILAYNFMDEQWWVHREHLELGCSVLGRAHPEGVFLAQNMDLPDFMDGSQIVLRIRPEAGPEALVLSSAGMIGLTGINAASVGVCVNTLGMLRHNSAGLPVAAAIRGALAHSSRDRAVDFLHRISHASGQHYAVADTRGFHGVECSAAAVVVSCPAGSPLLLHTNHPLANSDLDPDAERELERRGRITDSRVRLAFLETHPVCDRGAAERLLADRTAPLCVTPRQGRRTLTFGAVAFEFGTTPPAARFCLGLPDRQSWIEPGWHSPPHPVTGDRPPAGGE</sequence>